<comment type="caution">
    <text evidence="2">The sequence shown here is derived from an EMBL/GenBank/DDBJ whole genome shotgun (WGS) entry which is preliminary data.</text>
</comment>
<sequence length="153" mass="17307">MCEIKDIINLKGKKAQFVAWWRSQLYYTKFLSHEVKLEITRSYKPSPSSYNPNILTNSQNIDTNQPPSPTELSYDNNHLDAISKAKNTIAFFKALGGGYFRNVDPSYFVVISGGRLIGFYENEIEARKEAAAVINGDGMIFPISGNFKSNQRK</sequence>
<evidence type="ECO:0000313" key="3">
    <source>
        <dbReference type="Proteomes" id="UP000789570"/>
    </source>
</evidence>
<dbReference type="EMBL" id="CAJVPQ010000094">
    <property type="protein sequence ID" value="CAG8445290.1"/>
    <property type="molecule type" value="Genomic_DNA"/>
</dbReference>
<accession>A0A9N8V9N9</accession>
<evidence type="ECO:0000313" key="2">
    <source>
        <dbReference type="EMBL" id="CAG8445290.1"/>
    </source>
</evidence>
<proteinExistence type="predicted"/>
<dbReference type="AlphaFoldDB" id="A0A9N8V9N9"/>
<name>A0A9N8V9N9_9GLOM</name>
<feature type="compositionally biased region" description="Polar residues" evidence="1">
    <location>
        <begin position="54"/>
        <end position="70"/>
    </location>
</feature>
<evidence type="ECO:0000256" key="1">
    <source>
        <dbReference type="SAM" id="MobiDB-lite"/>
    </source>
</evidence>
<gene>
    <name evidence="2" type="ORF">FCALED_LOCUS850</name>
</gene>
<protein>
    <submittedName>
        <fullName evidence="2">14720_t:CDS:1</fullName>
    </submittedName>
</protein>
<organism evidence="2 3">
    <name type="scientific">Funneliformis caledonium</name>
    <dbReference type="NCBI Taxonomy" id="1117310"/>
    <lineage>
        <taxon>Eukaryota</taxon>
        <taxon>Fungi</taxon>
        <taxon>Fungi incertae sedis</taxon>
        <taxon>Mucoromycota</taxon>
        <taxon>Glomeromycotina</taxon>
        <taxon>Glomeromycetes</taxon>
        <taxon>Glomerales</taxon>
        <taxon>Glomeraceae</taxon>
        <taxon>Funneliformis</taxon>
    </lineage>
</organism>
<dbReference type="Proteomes" id="UP000789570">
    <property type="component" value="Unassembled WGS sequence"/>
</dbReference>
<feature type="region of interest" description="Disordered" evidence="1">
    <location>
        <begin position="50"/>
        <end position="70"/>
    </location>
</feature>
<dbReference type="OrthoDB" id="2317428at2759"/>
<keyword evidence="3" id="KW-1185">Reference proteome</keyword>
<reference evidence="2" key="1">
    <citation type="submission" date="2021-06" db="EMBL/GenBank/DDBJ databases">
        <authorList>
            <person name="Kallberg Y."/>
            <person name="Tangrot J."/>
            <person name="Rosling A."/>
        </authorList>
    </citation>
    <scope>NUCLEOTIDE SEQUENCE</scope>
    <source>
        <strain evidence="2">UK204</strain>
    </source>
</reference>